<gene>
    <name evidence="2" type="ORF">L1F33_10190</name>
</gene>
<protein>
    <submittedName>
        <fullName evidence="2">MOSC domain-containing protein</fullName>
    </submittedName>
</protein>
<dbReference type="RefSeq" id="WP_265557789.1">
    <property type="nucleotide sequence ID" value="NZ_CP092471.1"/>
</dbReference>
<evidence type="ECO:0000313" key="2">
    <source>
        <dbReference type="EMBL" id="UVI38618.1"/>
    </source>
</evidence>
<dbReference type="Pfam" id="PF03473">
    <property type="entry name" value="MOSC"/>
    <property type="match status" value="1"/>
</dbReference>
<dbReference type="InterPro" id="IPR005302">
    <property type="entry name" value="MoCF_Sase_C"/>
</dbReference>
<accession>A0ABY5SVN5</accession>
<dbReference type="EMBL" id="CP092471">
    <property type="protein sequence ID" value="UVI38618.1"/>
    <property type="molecule type" value="Genomic_DNA"/>
</dbReference>
<name>A0ABY5SVN5_9SPHN</name>
<evidence type="ECO:0000313" key="3">
    <source>
        <dbReference type="Proteomes" id="UP001065265"/>
    </source>
</evidence>
<dbReference type="PANTHER" id="PTHR30212:SF2">
    <property type="entry name" value="PROTEIN YIIM"/>
    <property type="match status" value="1"/>
</dbReference>
<feature type="domain" description="MOSC" evidence="1">
    <location>
        <begin position="28"/>
        <end position="165"/>
    </location>
</feature>
<organism evidence="2 3">
    <name type="scientific">Qipengyuania spongiae</name>
    <dbReference type="NCBI Taxonomy" id="2909673"/>
    <lineage>
        <taxon>Bacteria</taxon>
        <taxon>Pseudomonadati</taxon>
        <taxon>Pseudomonadota</taxon>
        <taxon>Alphaproteobacteria</taxon>
        <taxon>Sphingomonadales</taxon>
        <taxon>Erythrobacteraceae</taxon>
        <taxon>Qipengyuania</taxon>
    </lineage>
</organism>
<evidence type="ECO:0000259" key="1">
    <source>
        <dbReference type="PROSITE" id="PS51340"/>
    </source>
</evidence>
<reference evidence="2" key="1">
    <citation type="submission" date="2022-02" db="EMBL/GenBank/DDBJ databases">
        <title>Qipengyuania spongiae sp. nov., isolated from marine sponge.</title>
        <authorList>
            <person name="Li Z."/>
            <person name="Zhang M."/>
        </authorList>
    </citation>
    <scope>NUCLEOTIDE SEQUENCE</scope>
    <source>
        <strain evidence="2">PHS-Z21</strain>
    </source>
</reference>
<dbReference type="InterPro" id="IPR052353">
    <property type="entry name" value="Benzoxazolinone_Detox_Enz"/>
</dbReference>
<dbReference type="InterPro" id="IPR011037">
    <property type="entry name" value="Pyrv_Knase-like_insert_dom_sf"/>
</dbReference>
<sequence>MNASPLLALCIGQPRRFSGEEFSAIDKRPVGGRVTLGRLGLEGDAVADRKHHGGPEMAVHHYARDHDAMWRSWLGDHPLLDAPAPFGENFATEGWTEENVHIGDRFRIGMALLEVSQPRKPCWKIEHRFGRKGMVAQILTTKACGWYYRVIEEGHVQEGDCVERVEIGHGEWSVARVFGALHNPDCKSSQANFHSIAKLARLSADMRERALGRLVP</sequence>
<dbReference type="PROSITE" id="PS51340">
    <property type="entry name" value="MOSC"/>
    <property type="match status" value="1"/>
</dbReference>
<dbReference type="PANTHER" id="PTHR30212">
    <property type="entry name" value="PROTEIN YIIM"/>
    <property type="match status" value="1"/>
</dbReference>
<dbReference type="Gene3D" id="2.40.33.20">
    <property type="entry name" value="PK beta-barrel domain-like"/>
    <property type="match status" value="1"/>
</dbReference>
<keyword evidence="3" id="KW-1185">Reference proteome</keyword>
<proteinExistence type="predicted"/>
<dbReference type="SUPFAM" id="SSF50800">
    <property type="entry name" value="PK beta-barrel domain-like"/>
    <property type="match status" value="1"/>
</dbReference>
<dbReference type="Proteomes" id="UP001065265">
    <property type="component" value="Chromosome"/>
</dbReference>